<feature type="domain" description="TadE-like" evidence="2">
    <location>
        <begin position="19"/>
        <end position="62"/>
    </location>
</feature>
<gene>
    <name evidence="3" type="ORF">SK571_30840</name>
</gene>
<protein>
    <submittedName>
        <fullName evidence="3">TadE/TadG family type IV pilus assembly protein</fullName>
    </submittedName>
</protein>
<sequence length="157" mass="16255">MTAARTTPCRRSWWREDRGSASSEIVLVTPLLVMLLVFVAVVVHRGVDARLRINDVAHQAARAASLERTTARAADQARSTATAALASAGVTCRAVAVDIATAGLRPGGSVTVTVSCDVDLGDALMLGAGQKRLSATAIEPVDTYRSGAIVAAGRSGR</sequence>
<keyword evidence="1" id="KW-0812">Transmembrane</keyword>
<dbReference type="InterPro" id="IPR012495">
    <property type="entry name" value="TadE-like_dom"/>
</dbReference>
<evidence type="ECO:0000313" key="4">
    <source>
        <dbReference type="Proteomes" id="UP001271792"/>
    </source>
</evidence>
<evidence type="ECO:0000256" key="1">
    <source>
        <dbReference type="SAM" id="Phobius"/>
    </source>
</evidence>
<evidence type="ECO:0000259" key="2">
    <source>
        <dbReference type="Pfam" id="PF07811"/>
    </source>
</evidence>
<keyword evidence="1" id="KW-0472">Membrane</keyword>
<accession>A0ABU4U0Z2</accession>
<dbReference type="RefSeq" id="WP_319987588.1">
    <property type="nucleotide sequence ID" value="NZ_JAXAVV010000017.1"/>
</dbReference>
<reference evidence="3 4" key="1">
    <citation type="submission" date="2023-11" db="EMBL/GenBank/DDBJ databases">
        <title>Lentzea sokolovensis, sp. nov., Lentzea kristufkii, sp. nov., and Lentzea miocenensis, sp. nov., rare actinobacteria from Sokolov Coal Basin, Miocene lacustrine sediment, Czech Republic.</title>
        <authorList>
            <person name="Lara A."/>
            <person name="Kotroba L."/>
            <person name="Nouioui I."/>
            <person name="Neumann-Schaal M."/>
            <person name="Mast Y."/>
            <person name="Chronakova A."/>
        </authorList>
    </citation>
    <scope>NUCLEOTIDE SEQUENCE [LARGE SCALE GENOMIC DNA]</scope>
    <source>
        <strain evidence="3 4">BCCO 10_0798</strain>
    </source>
</reference>
<reference evidence="3 4" key="2">
    <citation type="submission" date="2023-11" db="EMBL/GenBank/DDBJ databases">
        <authorList>
            <person name="Lara A.C."/>
            <person name="Chronakova A."/>
        </authorList>
    </citation>
    <scope>NUCLEOTIDE SEQUENCE [LARGE SCALE GENOMIC DNA]</scope>
    <source>
        <strain evidence="3 4">BCCO 10_0798</strain>
    </source>
</reference>
<organism evidence="3 4">
    <name type="scientific">Lentzea kristufekii</name>
    <dbReference type="NCBI Taxonomy" id="3095430"/>
    <lineage>
        <taxon>Bacteria</taxon>
        <taxon>Bacillati</taxon>
        <taxon>Actinomycetota</taxon>
        <taxon>Actinomycetes</taxon>
        <taxon>Pseudonocardiales</taxon>
        <taxon>Pseudonocardiaceae</taxon>
        <taxon>Lentzea</taxon>
    </lineage>
</organism>
<feature type="transmembrane region" description="Helical" evidence="1">
    <location>
        <begin position="25"/>
        <end position="43"/>
    </location>
</feature>
<proteinExistence type="predicted"/>
<comment type="caution">
    <text evidence="3">The sequence shown here is derived from an EMBL/GenBank/DDBJ whole genome shotgun (WGS) entry which is preliminary data.</text>
</comment>
<dbReference type="Proteomes" id="UP001271792">
    <property type="component" value="Unassembled WGS sequence"/>
</dbReference>
<name>A0ABU4U0Z2_9PSEU</name>
<dbReference type="EMBL" id="JAXAVV010000017">
    <property type="protein sequence ID" value="MDX8053787.1"/>
    <property type="molecule type" value="Genomic_DNA"/>
</dbReference>
<evidence type="ECO:0000313" key="3">
    <source>
        <dbReference type="EMBL" id="MDX8053787.1"/>
    </source>
</evidence>
<keyword evidence="4" id="KW-1185">Reference proteome</keyword>
<dbReference type="Pfam" id="PF07811">
    <property type="entry name" value="TadE"/>
    <property type="match status" value="1"/>
</dbReference>
<keyword evidence="1" id="KW-1133">Transmembrane helix</keyword>